<keyword evidence="3" id="KW-1185">Reference proteome</keyword>
<dbReference type="EMBL" id="HG722200">
    <property type="protein sequence ID" value="CDJ61728.1"/>
    <property type="molecule type" value="Genomic_DNA"/>
</dbReference>
<accession>U6MFA0</accession>
<dbReference type="PANTHER" id="PTHR12864">
    <property type="entry name" value="RAN BINDING PROTEIN 9-RELATED"/>
    <property type="match status" value="1"/>
</dbReference>
<dbReference type="Gene3D" id="2.60.120.920">
    <property type="match status" value="1"/>
</dbReference>
<proteinExistence type="predicted"/>
<dbReference type="Proteomes" id="UP000030763">
    <property type="component" value="Unassembled WGS sequence"/>
</dbReference>
<feature type="compositionally biased region" description="Basic residues" evidence="1">
    <location>
        <begin position="186"/>
        <end position="195"/>
    </location>
</feature>
<dbReference type="PROSITE" id="PS50896">
    <property type="entry name" value="LISH"/>
    <property type="match status" value="1"/>
</dbReference>
<dbReference type="OrthoDB" id="331632at2759"/>
<evidence type="ECO:0000313" key="3">
    <source>
        <dbReference type="Proteomes" id="UP000030763"/>
    </source>
</evidence>
<dbReference type="InterPro" id="IPR013320">
    <property type="entry name" value="ConA-like_dom_sf"/>
</dbReference>
<feature type="compositionally biased region" description="Low complexity" evidence="1">
    <location>
        <begin position="213"/>
        <end position="258"/>
    </location>
</feature>
<evidence type="ECO:0000313" key="2">
    <source>
        <dbReference type="EMBL" id="CDJ61728.1"/>
    </source>
</evidence>
<reference evidence="2" key="2">
    <citation type="submission" date="2013-10" db="EMBL/GenBank/DDBJ databases">
        <authorList>
            <person name="Aslett M."/>
        </authorList>
    </citation>
    <scope>NUCLEOTIDE SEQUENCE [LARGE SCALE GENOMIC DNA]</scope>
    <source>
        <strain evidence="2">Weybridge</strain>
    </source>
</reference>
<dbReference type="InterPro" id="IPR050618">
    <property type="entry name" value="Ubq-SigPath_Reg"/>
</dbReference>
<feature type="region of interest" description="Disordered" evidence="1">
    <location>
        <begin position="184"/>
        <end position="307"/>
    </location>
</feature>
<dbReference type="InterPro" id="IPR044736">
    <property type="entry name" value="Gid1/RanBPM/SPLA_SPRY"/>
</dbReference>
<protein>
    <submittedName>
        <fullName evidence="2">SPRY domain-containing protein, putative</fullName>
    </submittedName>
</protein>
<feature type="compositionally biased region" description="Basic and acidic residues" evidence="1">
    <location>
        <begin position="260"/>
        <end position="277"/>
    </location>
</feature>
<dbReference type="SUPFAM" id="SSF49899">
    <property type="entry name" value="Concanavalin A-like lectins/glucanases"/>
    <property type="match status" value="1"/>
</dbReference>
<dbReference type="RefSeq" id="XP_013338378.1">
    <property type="nucleotide sequence ID" value="XM_013482924.1"/>
</dbReference>
<name>U6MFA0_EIMMA</name>
<dbReference type="GeneID" id="25338410"/>
<organism evidence="2 3">
    <name type="scientific">Eimeria maxima</name>
    <name type="common">Coccidian parasite</name>
    <dbReference type="NCBI Taxonomy" id="5804"/>
    <lineage>
        <taxon>Eukaryota</taxon>
        <taxon>Sar</taxon>
        <taxon>Alveolata</taxon>
        <taxon>Apicomplexa</taxon>
        <taxon>Conoidasida</taxon>
        <taxon>Coccidia</taxon>
        <taxon>Eucoccidiorida</taxon>
        <taxon>Eimeriorina</taxon>
        <taxon>Eimeriidae</taxon>
        <taxon>Eimeria</taxon>
    </lineage>
</organism>
<evidence type="ECO:0000256" key="1">
    <source>
        <dbReference type="SAM" id="MobiDB-lite"/>
    </source>
</evidence>
<dbReference type="VEuPathDB" id="ToxoDB:EMWEY_00044240"/>
<dbReference type="InterPro" id="IPR043136">
    <property type="entry name" value="B30.2/SPRY_sf"/>
</dbReference>
<dbReference type="InterPro" id="IPR006594">
    <property type="entry name" value="LisH"/>
</dbReference>
<sequence>MATGGPLDERWLFESEELKPTAIDPRKHLHYIEISENGLVATFVGRGEYTDVGAVQADKPLPRRCSVAYFEVKVLEASSSRAAVCIGLSPSSALLNRPPGLDAGSVGYRGEDGYQQSRHAIVEAAAYEAFGPPFGRGDIRQLMEERQLIRQEQLPPEALTSLVRSYLLHSGFERTLKAFNEAVGKPKGKQKRHKQGNAPVNAVSSSLKDSPRSKNNSSSCNNNNHSNTTNNNHSNSNGSSNNNSNSSRENSSSVINPSNGREDKDDEKNAGETKEAAETAVAAEGEETTPLASAYQSSDEEGEKEERECILTVWPPAVPQRLSASLTQRSLVMQAIMEGNIPEAVSLLNVHFPLVMAPSHEVVEALRPPKKDLKSAISCMKQNISPLMREVSPLLQKVASVRGAVAGAYPARENGLQSLTITPSS</sequence>
<gene>
    <name evidence="2" type="ORF">EMWEY_00044240</name>
</gene>
<reference evidence="2" key="1">
    <citation type="submission" date="2013-10" db="EMBL/GenBank/DDBJ databases">
        <title>Genomic analysis of the causative agents of coccidiosis in chickens.</title>
        <authorList>
            <person name="Reid A.J."/>
            <person name="Blake D."/>
            <person name="Billington K."/>
            <person name="Browne H."/>
            <person name="Dunn M."/>
            <person name="Hung S."/>
            <person name="Kawahara F."/>
            <person name="Miranda-Saavedra D."/>
            <person name="Mourier T."/>
            <person name="Nagra H."/>
            <person name="Otto T.D."/>
            <person name="Rawlings N."/>
            <person name="Sanchez A."/>
            <person name="Sanders M."/>
            <person name="Subramaniam C."/>
            <person name="Tay Y."/>
            <person name="Dear P."/>
            <person name="Doerig C."/>
            <person name="Gruber A."/>
            <person name="Parkinson J."/>
            <person name="Shirley M."/>
            <person name="Wan K.L."/>
            <person name="Berriman M."/>
            <person name="Tomley F."/>
            <person name="Pain A."/>
        </authorList>
    </citation>
    <scope>NUCLEOTIDE SEQUENCE [LARGE SCALE GENOMIC DNA]</scope>
    <source>
        <strain evidence="2">Weybridge</strain>
    </source>
</reference>
<dbReference type="AlphaFoldDB" id="U6MFA0"/>
<dbReference type="CDD" id="cd12885">
    <property type="entry name" value="SPRY_RanBP_like"/>
    <property type="match status" value="1"/>
</dbReference>